<sequence>MTIATQTPPGPGGAHPTGGHRQTRRQWRLGGRTRKGVLVTHILSAGTWFGMDVVMAVLVFTAARTSEDETRALSYRALALFAGWPLAIASLVCLVTGVLLGLGSKYGLVRYWWVAVKLVLNVVLSTLVLVLLRPGVQEAAEQGRLLDTVADVRLEPGDLLYPPIVSTSLLLVAFLLSVYKPWGRITRRRTGRTHA</sequence>
<dbReference type="Proteomes" id="UP000181980">
    <property type="component" value="Unassembled WGS sequence"/>
</dbReference>
<feature type="transmembrane region" description="Helical" evidence="2">
    <location>
        <begin position="112"/>
        <end position="132"/>
    </location>
</feature>
<accession>A0A1H5P5R4</accession>
<dbReference type="STRING" id="561176.SAMN04488561_3629"/>
<gene>
    <name evidence="3" type="ORF">SAMN04488561_3629</name>
</gene>
<dbReference type="AlphaFoldDB" id="A0A1H5P5R4"/>
<keyword evidence="2" id="KW-1133">Transmembrane helix</keyword>
<dbReference type="RefSeq" id="WP_141711498.1">
    <property type="nucleotide sequence ID" value="NZ_FNUC01000004.1"/>
</dbReference>
<name>A0A1H5P5R4_9ACTN</name>
<evidence type="ECO:0000256" key="2">
    <source>
        <dbReference type="SAM" id="Phobius"/>
    </source>
</evidence>
<dbReference type="Pfam" id="PF10027">
    <property type="entry name" value="DUF2269"/>
    <property type="match status" value="1"/>
</dbReference>
<organism evidence="3 4">
    <name type="scientific">Jiangella alba</name>
    <dbReference type="NCBI Taxonomy" id="561176"/>
    <lineage>
        <taxon>Bacteria</taxon>
        <taxon>Bacillati</taxon>
        <taxon>Actinomycetota</taxon>
        <taxon>Actinomycetes</taxon>
        <taxon>Jiangellales</taxon>
        <taxon>Jiangellaceae</taxon>
        <taxon>Jiangella</taxon>
    </lineage>
</organism>
<keyword evidence="4" id="KW-1185">Reference proteome</keyword>
<proteinExistence type="predicted"/>
<reference evidence="4" key="1">
    <citation type="submission" date="2016-10" db="EMBL/GenBank/DDBJ databases">
        <authorList>
            <person name="Varghese N."/>
            <person name="Submissions S."/>
        </authorList>
    </citation>
    <scope>NUCLEOTIDE SEQUENCE [LARGE SCALE GENOMIC DNA]</scope>
    <source>
        <strain evidence="4">DSM 45237</strain>
    </source>
</reference>
<dbReference type="OrthoDB" id="8082651at2"/>
<dbReference type="EMBL" id="FNUC01000004">
    <property type="protein sequence ID" value="SEF08357.1"/>
    <property type="molecule type" value="Genomic_DNA"/>
</dbReference>
<feature type="transmembrane region" description="Helical" evidence="2">
    <location>
        <begin position="159"/>
        <end position="179"/>
    </location>
</feature>
<feature type="transmembrane region" description="Helical" evidence="2">
    <location>
        <begin position="38"/>
        <end position="63"/>
    </location>
</feature>
<evidence type="ECO:0000313" key="3">
    <source>
        <dbReference type="EMBL" id="SEF08357.1"/>
    </source>
</evidence>
<feature type="transmembrane region" description="Helical" evidence="2">
    <location>
        <begin position="75"/>
        <end position="100"/>
    </location>
</feature>
<evidence type="ECO:0000313" key="4">
    <source>
        <dbReference type="Proteomes" id="UP000181980"/>
    </source>
</evidence>
<feature type="region of interest" description="Disordered" evidence="1">
    <location>
        <begin position="1"/>
        <end position="24"/>
    </location>
</feature>
<keyword evidence="2" id="KW-0812">Transmembrane</keyword>
<protein>
    <submittedName>
        <fullName evidence="3">Predicted integral membrane protein</fullName>
    </submittedName>
</protein>
<evidence type="ECO:0000256" key="1">
    <source>
        <dbReference type="SAM" id="MobiDB-lite"/>
    </source>
</evidence>
<keyword evidence="2" id="KW-0472">Membrane</keyword>
<dbReference type="InterPro" id="IPR018729">
    <property type="entry name" value="DUF2269_transmembrane"/>
</dbReference>